<keyword evidence="4" id="KW-0410">Iron transport</keyword>
<comment type="similarity">
    <text evidence="11 12">Belongs to the TonB-dependent receptor family.</text>
</comment>
<geneLocation type="plasmid" evidence="16 17">
    <name>unnamed1</name>
</geneLocation>
<comment type="subcellular location">
    <subcellularLocation>
        <location evidence="1 11">Cell outer membrane</location>
        <topology evidence="1 11">Multi-pass membrane protein</topology>
    </subcellularLocation>
</comment>
<feature type="signal peptide" evidence="13">
    <location>
        <begin position="1"/>
        <end position="23"/>
    </location>
</feature>
<evidence type="ECO:0000259" key="15">
    <source>
        <dbReference type="Pfam" id="PF07715"/>
    </source>
</evidence>
<evidence type="ECO:0000313" key="17">
    <source>
        <dbReference type="Proteomes" id="UP001218231"/>
    </source>
</evidence>
<dbReference type="InterPro" id="IPR037066">
    <property type="entry name" value="Plug_dom_sf"/>
</dbReference>
<proteinExistence type="inferred from homology"/>
<sequence length="819" mass="87458">MKALLLGSTGLVCALSLGTPAMAQESTPIAKTAGAKDGLAEIVVTAQHRSESSQRAAVPLDVVSSTKLLNAGVTSSTALNAAVPSLYISRGGGANTSYFIRGVGNFTNNGYTDPAIAFNVDGVYYGRPGSTIGAFYDLDRIEVLKGPQGTLYGRNATGGAINVLTAKPILGKWAGRVALSYGNYNAIDGEAFINAPLGENAALRISGKVLDRDGYYSDGTSDEKGHAVRAQFLANLSSNLTVRIIGDYSHIGGKGPGATFTHTIKATPGTAATATSPANYTITPTGLDPRSGLLSPSNAAFFSNVFIGGPGINPAPLNTPFVNNDYYGFSGELTWRTSLGDVTILPAYRNARVRSLFNGPAFRGGLSHEDSNQFTLEARIAGKRIGPVDWQIGGFYFDEHVNGSQVFSQYTVNSFQIFQAHNKSSAAYGRLTLHASDRLRLVGGIRFTNDDKTFAGDGKNLIETCSTQPSTTCLGGPSVPVALTYVDLSRMITVPTLPGPANGVAFGATGNRLFYTPVINNQKLNRNRTTWRGAVEFDVAPRSLLYASYETGFRSGGFNFALGRETYDPEYITAWTLGMKNRLFDNRLQLNLELFRWNYTNQQVAHFGLDSTGGNSFFTENIGRSRIQGIDLDLQFKAAENTLLRGSVQLLDNKLTSFIYNTQRNSTNNALPPVVGCATSAGAAPIPGSTTGATSPVWVVDCSGKPGFNSPKLAFNAGVEQTFPIGDYDLVATVDGRYRSNRVTSFEYLAFENSGADFTADASLRLAPREGKWSITAYMQNIGNRLIPTLSQFAGTTGNVVVTSYGAPRTYGVRASYAF</sequence>
<evidence type="ECO:0000259" key="14">
    <source>
        <dbReference type="Pfam" id="PF00593"/>
    </source>
</evidence>
<dbReference type="EMBL" id="CP117418">
    <property type="protein sequence ID" value="WCT79201.1"/>
    <property type="molecule type" value="Genomic_DNA"/>
</dbReference>
<gene>
    <name evidence="16" type="ORF">PQ457_19545</name>
</gene>
<keyword evidence="3 11" id="KW-1134">Transmembrane beta strand</keyword>
<dbReference type="InterPro" id="IPR036942">
    <property type="entry name" value="Beta-barrel_TonB_sf"/>
</dbReference>
<keyword evidence="9 11" id="KW-0472">Membrane</keyword>
<dbReference type="PANTHER" id="PTHR32552:SF81">
    <property type="entry name" value="TONB-DEPENDENT OUTER MEMBRANE RECEPTOR"/>
    <property type="match status" value="1"/>
</dbReference>
<dbReference type="Pfam" id="PF00593">
    <property type="entry name" value="TonB_dep_Rec_b-barrel"/>
    <property type="match status" value="1"/>
</dbReference>
<accession>A0ABY7U101</accession>
<feature type="domain" description="TonB-dependent receptor plug" evidence="15">
    <location>
        <begin position="55"/>
        <end position="160"/>
    </location>
</feature>
<keyword evidence="5 11" id="KW-0812">Transmembrane</keyword>
<dbReference type="Gene3D" id="2.40.170.20">
    <property type="entry name" value="TonB-dependent receptor, beta-barrel domain"/>
    <property type="match status" value="1"/>
</dbReference>
<organism evidence="16 17">
    <name type="scientific">Novosphingobium humi</name>
    <dbReference type="NCBI Taxonomy" id="2282397"/>
    <lineage>
        <taxon>Bacteria</taxon>
        <taxon>Pseudomonadati</taxon>
        <taxon>Pseudomonadota</taxon>
        <taxon>Alphaproteobacteria</taxon>
        <taxon>Sphingomonadales</taxon>
        <taxon>Sphingomonadaceae</taxon>
        <taxon>Novosphingobium</taxon>
    </lineage>
</organism>
<evidence type="ECO:0000256" key="11">
    <source>
        <dbReference type="PROSITE-ProRule" id="PRU01360"/>
    </source>
</evidence>
<evidence type="ECO:0000256" key="6">
    <source>
        <dbReference type="ARBA" id="ARBA00023004"/>
    </source>
</evidence>
<dbReference type="InterPro" id="IPR000531">
    <property type="entry name" value="Beta-barrel_TonB"/>
</dbReference>
<keyword evidence="13" id="KW-0732">Signal</keyword>
<dbReference type="RefSeq" id="WP_273619480.1">
    <property type="nucleotide sequence ID" value="NZ_CP117418.1"/>
</dbReference>
<evidence type="ECO:0000256" key="2">
    <source>
        <dbReference type="ARBA" id="ARBA00022448"/>
    </source>
</evidence>
<evidence type="ECO:0000256" key="10">
    <source>
        <dbReference type="ARBA" id="ARBA00023237"/>
    </source>
</evidence>
<name>A0ABY7U101_9SPHN</name>
<evidence type="ECO:0000256" key="3">
    <source>
        <dbReference type="ARBA" id="ARBA00022452"/>
    </source>
</evidence>
<evidence type="ECO:0000313" key="16">
    <source>
        <dbReference type="EMBL" id="WCT79201.1"/>
    </source>
</evidence>
<evidence type="ECO:0000256" key="7">
    <source>
        <dbReference type="ARBA" id="ARBA00023065"/>
    </source>
</evidence>
<evidence type="ECO:0000256" key="5">
    <source>
        <dbReference type="ARBA" id="ARBA00022692"/>
    </source>
</evidence>
<evidence type="ECO:0000256" key="1">
    <source>
        <dbReference type="ARBA" id="ARBA00004571"/>
    </source>
</evidence>
<dbReference type="InterPro" id="IPR012910">
    <property type="entry name" value="Plug_dom"/>
</dbReference>
<keyword evidence="16" id="KW-0675">Receptor</keyword>
<keyword evidence="2 11" id="KW-0813">Transport</keyword>
<protein>
    <submittedName>
        <fullName evidence="16">TonB-dependent receptor</fullName>
    </submittedName>
</protein>
<keyword evidence="16" id="KW-0614">Plasmid</keyword>
<dbReference type="SUPFAM" id="SSF56935">
    <property type="entry name" value="Porins"/>
    <property type="match status" value="1"/>
</dbReference>
<dbReference type="PANTHER" id="PTHR32552">
    <property type="entry name" value="FERRICHROME IRON RECEPTOR-RELATED"/>
    <property type="match status" value="1"/>
</dbReference>
<evidence type="ECO:0000256" key="4">
    <source>
        <dbReference type="ARBA" id="ARBA00022496"/>
    </source>
</evidence>
<reference evidence="16 17" key="1">
    <citation type="submission" date="2023-02" db="EMBL/GenBank/DDBJ databases">
        <title>Genome sequence of Novosphingobium humi KACC 19094.</title>
        <authorList>
            <person name="Kim S."/>
            <person name="Heo J."/>
            <person name="Kwon S.-W."/>
        </authorList>
    </citation>
    <scope>NUCLEOTIDE SEQUENCE [LARGE SCALE GENOMIC DNA]</scope>
    <source>
        <strain evidence="16 17">KACC 19094</strain>
        <plasmid evidence="16 17">unnamed1</plasmid>
    </source>
</reference>
<feature type="domain" description="TonB-dependent receptor-like beta-barrel" evidence="14">
    <location>
        <begin position="299"/>
        <end position="782"/>
    </location>
</feature>
<dbReference type="Pfam" id="PF07715">
    <property type="entry name" value="Plug"/>
    <property type="match status" value="1"/>
</dbReference>
<keyword evidence="7" id="KW-0406">Ion transport</keyword>
<dbReference type="Gene3D" id="2.170.130.10">
    <property type="entry name" value="TonB-dependent receptor, plug domain"/>
    <property type="match status" value="1"/>
</dbReference>
<feature type="chain" id="PRO_5046998499" evidence="13">
    <location>
        <begin position="24"/>
        <end position="819"/>
    </location>
</feature>
<dbReference type="PROSITE" id="PS52016">
    <property type="entry name" value="TONB_DEPENDENT_REC_3"/>
    <property type="match status" value="1"/>
</dbReference>
<evidence type="ECO:0000256" key="9">
    <source>
        <dbReference type="ARBA" id="ARBA00023136"/>
    </source>
</evidence>
<keyword evidence="6" id="KW-0408">Iron</keyword>
<keyword evidence="17" id="KW-1185">Reference proteome</keyword>
<dbReference type="InterPro" id="IPR039426">
    <property type="entry name" value="TonB-dep_rcpt-like"/>
</dbReference>
<evidence type="ECO:0000256" key="13">
    <source>
        <dbReference type="SAM" id="SignalP"/>
    </source>
</evidence>
<keyword evidence="10 11" id="KW-0998">Cell outer membrane</keyword>
<evidence type="ECO:0000256" key="12">
    <source>
        <dbReference type="RuleBase" id="RU003357"/>
    </source>
</evidence>
<evidence type="ECO:0000256" key="8">
    <source>
        <dbReference type="ARBA" id="ARBA00023077"/>
    </source>
</evidence>
<keyword evidence="8 12" id="KW-0798">TonB box</keyword>
<dbReference type="Proteomes" id="UP001218231">
    <property type="component" value="Plasmid unnamed1"/>
</dbReference>